<name>A0A0H3FSF7_KLEAK</name>
<dbReference type="PANTHER" id="PTHR43124">
    <property type="entry name" value="PURINE EFFLUX PUMP PBUE"/>
    <property type="match status" value="1"/>
</dbReference>
<dbReference type="RefSeq" id="WP_015704669.1">
    <property type="nucleotide sequence ID" value="NC_015663.1"/>
</dbReference>
<dbReference type="InterPro" id="IPR050189">
    <property type="entry name" value="MFS_Efflux_Transporters"/>
</dbReference>
<feature type="transmembrane region" description="Helical" evidence="6">
    <location>
        <begin position="174"/>
        <end position="194"/>
    </location>
</feature>
<evidence type="ECO:0000256" key="4">
    <source>
        <dbReference type="ARBA" id="ARBA00022989"/>
    </source>
</evidence>
<dbReference type="InterPro" id="IPR011701">
    <property type="entry name" value="MFS"/>
</dbReference>
<evidence type="ECO:0000256" key="5">
    <source>
        <dbReference type="ARBA" id="ARBA00023136"/>
    </source>
</evidence>
<dbReference type="PANTHER" id="PTHR43124:SF10">
    <property type="entry name" value="PURINE EFFLUX PUMP PBUE"/>
    <property type="match status" value="1"/>
</dbReference>
<keyword evidence="5 6" id="KW-0472">Membrane</keyword>
<evidence type="ECO:0000313" key="8">
    <source>
        <dbReference type="Proteomes" id="UP000008881"/>
    </source>
</evidence>
<dbReference type="HOGENOM" id="CLU_058215_0_0_6"/>
<keyword evidence="2" id="KW-1003">Cell membrane</keyword>
<dbReference type="SUPFAM" id="SSF103473">
    <property type="entry name" value="MFS general substrate transporter"/>
    <property type="match status" value="1"/>
</dbReference>
<keyword evidence="8" id="KW-1185">Reference proteome</keyword>
<accession>A0A0H3FSF7</accession>
<dbReference type="AlphaFoldDB" id="A0A0H3FSF7"/>
<feature type="transmembrane region" description="Helical" evidence="6">
    <location>
        <begin position="338"/>
        <end position="360"/>
    </location>
</feature>
<dbReference type="Pfam" id="PF07690">
    <property type="entry name" value="MFS_1"/>
    <property type="match status" value="1"/>
</dbReference>
<feature type="transmembrane region" description="Helical" evidence="6">
    <location>
        <begin position="59"/>
        <end position="80"/>
    </location>
</feature>
<dbReference type="GO" id="GO:0022857">
    <property type="term" value="F:transmembrane transporter activity"/>
    <property type="evidence" value="ECO:0007669"/>
    <property type="project" value="InterPro"/>
</dbReference>
<evidence type="ECO:0000256" key="6">
    <source>
        <dbReference type="SAM" id="Phobius"/>
    </source>
</evidence>
<dbReference type="OrthoDB" id="5869542at2"/>
<feature type="transmembrane region" description="Helical" evidence="6">
    <location>
        <begin position="215"/>
        <end position="235"/>
    </location>
</feature>
<dbReference type="InterPro" id="IPR036259">
    <property type="entry name" value="MFS_trans_sf"/>
</dbReference>
<feature type="transmembrane region" description="Helical" evidence="6">
    <location>
        <begin position="21"/>
        <end position="39"/>
    </location>
</feature>
<dbReference type="GeneID" id="93310854"/>
<feature type="transmembrane region" description="Helical" evidence="6">
    <location>
        <begin position="247"/>
        <end position="269"/>
    </location>
</feature>
<reference evidence="7 8" key="1">
    <citation type="journal article" date="2012" name="J. Bacteriol.">
        <title>Complete genome sequence of Enterobacter aerogenes KCTC 2190.</title>
        <authorList>
            <person name="Shin S.H."/>
            <person name="Kim S."/>
            <person name="Kim J.Y."/>
            <person name="Lee S."/>
            <person name="Um Y."/>
            <person name="Oh M.K."/>
            <person name="Kim Y.R."/>
            <person name="Lee J."/>
            <person name="Yang K.S."/>
        </authorList>
    </citation>
    <scope>NUCLEOTIDE SEQUENCE [LARGE SCALE GENOMIC DNA]</scope>
    <source>
        <strain evidence="7 8">KCTC 2190</strain>
    </source>
</reference>
<dbReference type="GO" id="GO:0005886">
    <property type="term" value="C:plasma membrane"/>
    <property type="evidence" value="ECO:0007669"/>
    <property type="project" value="UniProtKB-SubCell"/>
</dbReference>
<dbReference type="KEGG" id="eae:EAE_13375"/>
<gene>
    <name evidence="7" type="ordered locus">EAE_13375</name>
</gene>
<dbReference type="Proteomes" id="UP000008881">
    <property type="component" value="Chromosome"/>
</dbReference>
<keyword evidence="3 6" id="KW-0812">Transmembrane</keyword>
<feature type="transmembrane region" description="Helical" evidence="6">
    <location>
        <begin position="118"/>
        <end position="138"/>
    </location>
</feature>
<keyword evidence="4 6" id="KW-1133">Transmembrane helix</keyword>
<feature type="transmembrane region" description="Helical" evidence="6">
    <location>
        <begin position="278"/>
        <end position="297"/>
    </location>
</feature>
<evidence type="ECO:0000313" key="7">
    <source>
        <dbReference type="EMBL" id="AEG97589.1"/>
    </source>
</evidence>
<dbReference type="PATRIC" id="fig|1028307.3.peg.2670"/>
<evidence type="ECO:0000256" key="2">
    <source>
        <dbReference type="ARBA" id="ARBA00022475"/>
    </source>
</evidence>
<comment type="subcellular location">
    <subcellularLocation>
        <location evidence="1">Cell membrane</location>
        <topology evidence="1">Multi-pass membrane protein</topology>
    </subcellularLocation>
</comment>
<dbReference type="EMBL" id="CP002824">
    <property type="protein sequence ID" value="AEG97589.1"/>
    <property type="molecule type" value="Genomic_DNA"/>
</dbReference>
<evidence type="ECO:0000256" key="1">
    <source>
        <dbReference type="ARBA" id="ARBA00004651"/>
    </source>
</evidence>
<sequence>MSSTPLSENTLSRPDGLVVSLRLLAAIVIFAAIAPGILMTAPAVAAQLASEWHLKPGQIGWLFSAELGAMSLATLPAWWWMNRLDWRRVALVACAVFLLANLASAVVTQYASLLAVRFIASLAGGTLMILCISCAAGTPNPSRVYAFWVLGQLLLGMLGLLVLPGLFVTFGLKVVYLILAAIMLCCLPLVSAFPSCFQARSASHRQPPAASWRKALAVLAVLTFYISLSAVWTFIGTIGSGAGLSPTQIGLVLAAATVFGIIGAGGAALRGTQRPDRLAVWLGYALLIASVLLLTGHPLLVRYAIAALLFKFTWTFVLPFILARVAALDNNGRLMNGINLVIGGGMAAGPALAGALLQHFASANPLLAAAGACALLSLILIAAASSAGKGLANGRIE</sequence>
<protein>
    <submittedName>
        <fullName evidence="7">Major facilitator superfamily MFS_1</fullName>
    </submittedName>
</protein>
<proteinExistence type="predicted"/>
<feature type="transmembrane region" description="Helical" evidence="6">
    <location>
        <begin position="366"/>
        <end position="387"/>
    </location>
</feature>
<feature type="transmembrane region" description="Helical" evidence="6">
    <location>
        <begin position="89"/>
        <end position="112"/>
    </location>
</feature>
<dbReference type="Gene3D" id="1.20.1250.20">
    <property type="entry name" value="MFS general substrate transporter like domains"/>
    <property type="match status" value="1"/>
</dbReference>
<dbReference type="eggNOG" id="COG2814">
    <property type="taxonomic scope" value="Bacteria"/>
</dbReference>
<feature type="transmembrane region" description="Helical" evidence="6">
    <location>
        <begin position="145"/>
        <end position="168"/>
    </location>
</feature>
<feature type="transmembrane region" description="Helical" evidence="6">
    <location>
        <begin position="303"/>
        <end position="326"/>
    </location>
</feature>
<evidence type="ECO:0000256" key="3">
    <source>
        <dbReference type="ARBA" id="ARBA00022692"/>
    </source>
</evidence>
<organism evidence="7 8">
    <name type="scientific">Klebsiella aerogenes (strain ATCC 13048 / DSM 30053 / CCUG 1429 / JCM 1235 / KCTC 2190 / NBRC 13534 / NCIMB 10102 / NCTC 10006 / CDC 819-56)</name>
    <name type="common">Enterobacter aerogenes</name>
    <dbReference type="NCBI Taxonomy" id="1028307"/>
    <lineage>
        <taxon>Bacteria</taxon>
        <taxon>Pseudomonadati</taxon>
        <taxon>Pseudomonadota</taxon>
        <taxon>Gammaproteobacteria</taxon>
        <taxon>Enterobacterales</taxon>
        <taxon>Enterobacteriaceae</taxon>
        <taxon>Klebsiella/Raoultella group</taxon>
        <taxon>Klebsiella</taxon>
    </lineage>
</organism>